<evidence type="ECO:0000256" key="2">
    <source>
        <dbReference type="ARBA" id="ARBA00022490"/>
    </source>
</evidence>
<evidence type="ECO:0000259" key="6">
    <source>
        <dbReference type="PROSITE" id="PS50021"/>
    </source>
</evidence>
<dbReference type="InterPro" id="IPR036872">
    <property type="entry name" value="CH_dom_sf"/>
</dbReference>
<dbReference type="InterPro" id="IPR043936">
    <property type="entry name" value="HOOK_N"/>
</dbReference>
<feature type="compositionally biased region" description="Polar residues" evidence="5">
    <location>
        <begin position="439"/>
        <end position="451"/>
    </location>
</feature>
<sequence length="775" mass="89115">MPLTKAAQSALLKWVNTFDGLDRKAETLDDLTDGIILAQVLHILDPDFSPSSLNQNPKSWPEKKRNLEIVYRSLAQFLRHETPYPALSPNEFRNIVENPDANGICELLSAFVSAACLGNLAPIHVPTIMKMDRPDQREIMAIIQRKQSLMEDAARQAELNGGNLDDLPVPTDDFEDEYAVQPPRDPELAVEEEISRLRRDLDMVKKQNADLLSRNEQLRVSREEVVQDLQIAQKELDVLQRTSGTDAAAVIRRLEREKREEELLIDNLQAQAEDDRVQMEKLRNELEHVRSKSGHVKELEDRVKELEHEGETLRSKLKQAEWYKKSAEQAKITEQKNRELESQNHELREQARNLDKLRTENEMLHQTCQQYRKQVGTYESEKFEDQAMRAHLKQETETLALEKQILADQLRIAEDQIRDLQERMQISMPQVPASPVSGPPSNLEQELESTTEPTIKFKLEISRLEAENKLLRGNMGVAAENERLRREIEFEKQKYKTLEDKYADTYSKYVLASEQNKAIVENLKDKGDELFKHTKTRLDEALAELQNQRAKIRQLEADLADRERDLLASKADLAAVGKQSIDALEVLKSSDQLISASLRSELDSTREKIRILEIDLEQNRQQLTNALISKDRLRQQLDDAGITGMPQPKQDPGTPAPAPQEAETTKSRKEDLEKIEKLKTALKQKVQQLEKLELDKYELQRRLKAAEGGSALAAHKAATDQIIKNLQRENALIATAWYDITSRLQSNHVVLQRRHDVPKSWLNRQRQMVNTTPRR</sequence>
<feature type="region of interest" description="Disordered" evidence="5">
    <location>
        <begin position="430"/>
        <end position="451"/>
    </location>
</feature>
<feature type="coiled-coil region" evidence="4">
    <location>
        <begin position="531"/>
        <end position="636"/>
    </location>
</feature>
<feature type="coiled-coil region" evidence="4">
    <location>
        <begin position="474"/>
        <end position="501"/>
    </location>
</feature>
<dbReference type="InterPro" id="IPR001715">
    <property type="entry name" value="CH_dom"/>
</dbReference>
<dbReference type="PROSITE" id="PS50021">
    <property type="entry name" value="CH"/>
    <property type="match status" value="1"/>
</dbReference>
<dbReference type="PANTHER" id="PTHR18947:SF28">
    <property type="entry name" value="GIRDIN, ISOFORM A"/>
    <property type="match status" value="1"/>
</dbReference>
<dbReference type="CDD" id="cd22211">
    <property type="entry name" value="HkD_SF"/>
    <property type="match status" value="1"/>
</dbReference>
<comment type="caution">
    <text evidence="7">The sequence shown here is derived from an EMBL/GenBank/DDBJ whole genome shotgun (WGS) entry which is preliminary data.</text>
</comment>
<dbReference type="Pfam" id="PF19047">
    <property type="entry name" value="HOOK_N"/>
    <property type="match status" value="1"/>
</dbReference>
<name>A0ABR3XLK0_9PEZI</name>
<evidence type="ECO:0000313" key="8">
    <source>
        <dbReference type="Proteomes" id="UP001586593"/>
    </source>
</evidence>
<feature type="coiled-coil region" evidence="4">
    <location>
        <begin position="187"/>
        <end position="374"/>
    </location>
</feature>
<reference evidence="7 8" key="1">
    <citation type="journal article" date="2024" name="Commun. Biol.">
        <title>Comparative genomic analysis of thermophilic fungi reveals convergent evolutionary adaptations and gene losses.</title>
        <authorList>
            <person name="Steindorff A.S."/>
            <person name="Aguilar-Pontes M.V."/>
            <person name="Robinson A.J."/>
            <person name="Andreopoulos B."/>
            <person name="LaButti K."/>
            <person name="Kuo A."/>
            <person name="Mondo S."/>
            <person name="Riley R."/>
            <person name="Otillar R."/>
            <person name="Haridas S."/>
            <person name="Lipzen A."/>
            <person name="Grimwood J."/>
            <person name="Schmutz J."/>
            <person name="Clum A."/>
            <person name="Reid I.D."/>
            <person name="Moisan M.C."/>
            <person name="Butler G."/>
            <person name="Nguyen T.T.M."/>
            <person name="Dewar K."/>
            <person name="Conant G."/>
            <person name="Drula E."/>
            <person name="Henrissat B."/>
            <person name="Hansel C."/>
            <person name="Singer S."/>
            <person name="Hutchinson M.I."/>
            <person name="de Vries R.P."/>
            <person name="Natvig D.O."/>
            <person name="Powell A.J."/>
            <person name="Tsang A."/>
            <person name="Grigoriev I.V."/>
        </authorList>
    </citation>
    <scope>NUCLEOTIDE SEQUENCE [LARGE SCALE GENOMIC DNA]</scope>
    <source>
        <strain evidence="7 8">ATCC 24622</strain>
    </source>
</reference>
<dbReference type="Gene3D" id="1.10.418.10">
    <property type="entry name" value="Calponin-like domain"/>
    <property type="match status" value="1"/>
</dbReference>
<evidence type="ECO:0000256" key="1">
    <source>
        <dbReference type="ARBA" id="ARBA00004496"/>
    </source>
</evidence>
<dbReference type="Proteomes" id="UP001586593">
    <property type="component" value="Unassembled WGS sequence"/>
</dbReference>
<dbReference type="SUPFAM" id="SSF116907">
    <property type="entry name" value="Hook domain"/>
    <property type="match status" value="1"/>
</dbReference>
<accession>A0ABR3XLK0</accession>
<proteinExistence type="predicted"/>
<gene>
    <name evidence="7" type="ORF">VTK73DRAFT_9093</name>
</gene>
<feature type="domain" description="Calponin-homology (CH)" evidence="6">
    <location>
        <begin position="5"/>
        <end position="116"/>
    </location>
</feature>
<keyword evidence="2" id="KW-0963">Cytoplasm</keyword>
<organism evidence="7 8">
    <name type="scientific">Phialemonium thermophilum</name>
    <dbReference type="NCBI Taxonomy" id="223376"/>
    <lineage>
        <taxon>Eukaryota</taxon>
        <taxon>Fungi</taxon>
        <taxon>Dikarya</taxon>
        <taxon>Ascomycota</taxon>
        <taxon>Pezizomycotina</taxon>
        <taxon>Sordariomycetes</taxon>
        <taxon>Sordariomycetidae</taxon>
        <taxon>Cephalothecales</taxon>
        <taxon>Cephalothecaceae</taxon>
        <taxon>Phialemonium</taxon>
    </lineage>
</organism>
<evidence type="ECO:0000256" key="4">
    <source>
        <dbReference type="SAM" id="Coils"/>
    </source>
</evidence>
<evidence type="ECO:0000313" key="7">
    <source>
        <dbReference type="EMBL" id="KAL1876863.1"/>
    </source>
</evidence>
<feature type="region of interest" description="Disordered" evidence="5">
    <location>
        <begin position="640"/>
        <end position="671"/>
    </location>
</feature>
<comment type="subcellular location">
    <subcellularLocation>
        <location evidence="1">Cytoplasm</location>
    </subcellularLocation>
</comment>
<dbReference type="PANTHER" id="PTHR18947">
    <property type="entry name" value="HOOK PROTEINS"/>
    <property type="match status" value="1"/>
</dbReference>
<dbReference type="EMBL" id="JAZHXJ010000072">
    <property type="protein sequence ID" value="KAL1876863.1"/>
    <property type="molecule type" value="Genomic_DNA"/>
</dbReference>
<evidence type="ECO:0000256" key="3">
    <source>
        <dbReference type="ARBA" id="ARBA00023054"/>
    </source>
</evidence>
<protein>
    <recommendedName>
        <fullName evidence="6">Calponin-homology (CH) domain-containing protein</fullName>
    </recommendedName>
</protein>
<keyword evidence="3 4" id="KW-0175">Coiled coil</keyword>
<keyword evidence="8" id="KW-1185">Reference proteome</keyword>
<evidence type="ECO:0000256" key="5">
    <source>
        <dbReference type="SAM" id="MobiDB-lite"/>
    </source>
</evidence>